<evidence type="ECO:0008006" key="3">
    <source>
        <dbReference type="Google" id="ProtNLM"/>
    </source>
</evidence>
<sequence>MRLYLMLAMFYILSKNNIEGKKFITLLNSVNCPEYPDVPYKMTSFKRSYNRKNQTVLREFEILEEVSPEGLISIIDVLKCQPSGAPDTCEYIMKNYKADFCEAMMAKGKPWSDLIETIEPKATCPLKVGHYRTEYALKEGGFTILPFPSGVYKVRFVVRNKEKMVWCLDNFTKVTSFAS</sequence>
<protein>
    <recommendedName>
        <fullName evidence="3">MD-2-related lipid-recognition domain-containing protein</fullName>
    </recommendedName>
</protein>
<evidence type="ECO:0000313" key="2">
    <source>
        <dbReference type="Proteomes" id="UP001516400"/>
    </source>
</evidence>
<dbReference type="AlphaFoldDB" id="A0ABD2NAI4"/>
<evidence type="ECO:0000313" key="1">
    <source>
        <dbReference type="EMBL" id="KAL3275216.1"/>
    </source>
</evidence>
<reference evidence="1 2" key="1">
    <citation type="journal article" date="2021" name="BMC Biol.">
        <title>Horizontally acquired antibacterial genes associated with adaptive radiation of ladybird beetles.</title>
        <authorList>
            <person name="Li H.S."/>
            <person name="Tang X.F."/>
            <person name="Huang Y.H."/>
            <person name="Xu Z.Y."/>
            <person name="Chen M.L."/>
            <person name="Du X.Y."/>
            <person name="Qiu B.Y."/>
            <person name="Chen P.T."/>
            <person name="Zhang W."/>
            <person name="Slipinski A."/>
            <person name="Escalona H.E."/>
            <person name="Waterhouse R.M."/>
            <person name="Zwick A."/>
            <person name="Pang H."/>
        </authorList>
    </citation>
    <scope>NUCLEOTIDE SEQUENCE [LARGE SCALE GENOMIC DNA]</scope>
    <source>
        <strain evidence="1">SYSU2018</strain>
    </source>
</reference>
<comment type="caution">
    <text evidence="1">The sequence shown here is derived from an EMBL/GenBank/DDBJ whole genome shotgun (WGS) entry which is preliminary data.</text>
</comment>
<dbReference type="EMBL" id="JABFTP020000083">
    <property type="protein sequence ID" value="KAL3275216.1"/>
    <property type="molecule type" value="Genomic_DNA"/>
</dbReference>
<keyword evidence="2" id="KW-1185">Reference proteome</keyword>
<proteinExistence type="predicted"/>
<organism evidence="1 2">
    <name type="scientific">Cryptolaemus montrouzieri</name>
    <dbReference type="NCBI Taxonomy" id="559131"/>
    <lineage>
        <taxon>Eukaryota</taxon>
        <taxon>Metazoa</taxon>
        <taxon>Ecdysozoa</taxon>
        <taxon>Arthropoda</taxon>
        <taxon>Hexapoda</taxon>
        <taxon>Insecta</taxon>
        <taxon>Pterygota</taxon>
        <taxon>Neoptera</taxon>
        <taxon>Endopterygota</taxon>
        <taxon>Coleoptera</taxon>
        <taxon>Polyphaga</taxon>
        <taxon>Cucujiformia</taxon>
        <taxon>Coccinelloidea</taxon>
        <taxon>Coccinellidae</taxon>
        <taxon>Scymninae</taxon>
        <taxon>Scymnini</taxon>
        <taxon>Cryptolaemus</taxon>
    </lineage>
</organism>
<gene>
    <name evidence="1" type="ORF">HHI36_019985</name>
</gene>
<name>A0ABD2NAI4_9CUCU</name>
<dbReference type="Proteomes" id="UP001516400">
    <property type="component" value="Unassembled WGS sequence"/>
</dbReference>
<accession>A0ABD2NAI4</accession>